<organism evidence="3 4">
    <name type="scientific">Riccia fluitans</name>
    <dbReference type="NCBI Taxonomy" id="41844"/>
    <lineage>
        <taxon>Eukaryota</taxon>
        <taxon>Viridiplantae</taxon>
        <taxon>Streptophyta</taxon>
        <taxon>Embryophyta</taxon>
        <taxon>Marchantiophyta</taxon>
        <taxon>Marchantiopsida</taxon>
        <taxon>Marchantiidae</taxon>
        <taxon>Marchantiales</taxon>
        <taxon>Ricciaceae</taxon>
        <taxon>Riccia</taxon>
    </lineage>
</organism>
<feature type="compositionally biased region" description="Acidic residues" evidence="2">
    <location>
        <begin position="219"/>
        <end position="235"/>
    </location>
</feature>
<accession>A0ABD1XSG2</accession>
<feature type="region of interest" description="Disordered" evidence="2">
    <location>
        <begin position="213"/>
        <end position="235"/>
    </location>
</feature>
<comment type="caution">
    <text evidence="3">The sequence shown here is derived from an EMBL/GenBank/DDBJ whole genome shotgun (WGS) entry which is preliminary data.</text>
</comment>
<evidence type="ECO:0000256" key="2">
    <source>
        <dbReference type="SAM" id="MobiDB-lite"/>
    </source>
</evidence>
<keyword evidence="1" id="KW-0677">Repeat</keyword>
<reference evidence="3 4" key="1">
    <citation type="submission" date="2024-09" db="EMBL/GenBank/DDBJ databases">
        <title>Chromosome-scale assembly of Riccia fluitans.</title>
        <authorList>
            <person name="Paukszto L."/>
            <person name="Sawicki J."/>
            <person name="Karawczyk K."/>
            <person name="Piernik-Szablinska J."/>
            <person name="Szczecinska M."/>
            <person name="Mazdziarz M."/>
        </authorList>
    </citation>
    <scope>NUCLEOTIDE SEQUENCE [LARGE SCALE GENOMIC DNA]</scope>
    <source>
        <strain evidence="3">Rf_01</strain>
        <tissue evidence="3">Aerial parts of the thallus</tissue>
    </source>
</reference>
<evidence type="ECO:0000313" key="4">
    <source>
        <dbReference type="Proteomes" id="UP001605036"/>
    </source>
</evidence>
<dbReference type="Proteomes" id="UP001605036">
    <property type="component" value="Unassembled WGS sequence"/>
</dbReference>
<proteinExistence type="predicted"/>
<dbReference type="PANTHER" id="PTHR23346">
    <property type="entry name" value="TRANSLATIONAL ACTIVATOR GCN1-RELATED"/>
    <property type="match status" value="1"/>
</dbReference>
<dbReference type="AlphaFoldDB" id="A0ABD1XSG2"/>
<evidence type="ECO:0000313" key="3">
    <source>
        <dbReference type="EMBL" id="KAL2611895.1"/>
    </source>
</evidence>
<protein>
    <submittedName>
        <fullName evidence="3">Uncharacterized protein</fullName>
    </submittedName>
</protein>
<gene>
    <name evidence="3" type="ORF">R1flu_023587</name>
</gene>
<keyword evidence="4" id="KW-1185">Reference proteome</keyword>
<dbReference type="EMBL" id="JBHFFA010000007">
    <property type="protein sequence ID" value="KAL2611895.1"/>
    <property type="molecule type" value="Genomic_DNA"/>
</dbReference>
<sequence length="235" mass="24987">MAHDGTVELHVMASNGLLELAAFDPEWIADTFKDRLPWLKQFVGHIDSTVREAIVVYWASAQLLFLRTLQGALVATGYVLAQSMTGTPEVSRNLLESTVGDLPSSLPAAVAVGSDNAKVGESSTVTLKEQTTVVVQKAIIALGHLCFGDANPDLLSASLSALSLSSKSKAEDVLFSIGEALSFIWGGVPISADKILKTNFVSLSASTNFLNEGNPAKDDDVDMETGEDDDRWSSS</sequence>
<evidence type="ECO:0000256" key="1">
    <source>
        <dbReference type="ARBA" id="ARBA00022737"/>
    </source>
</evidence>
<dbReference type="PANTHER" id="PTHR23346:SF19">
    <property type="entry name" value="PROTEASOME ADAPTER AND SCAFFOLD PROTEIN ECM29"/>
    <property type="match status" value="1"/>
</dbReference>
<name>A0ABD1XSG2_9MARC</name>